<feature type="region of interest" description="Disordered" evidence="1">
    <location>
        <begin position="254"/>
        <end position="274"/>
    </location>
</feature>
<protein>
    <submittedName>
        <fullName evidence="2">Gp22 prohead core scaffold protein</fullName>
    </submittedName>
</protein>
<proteinExistence type="predicted"/>
<dbReference type="Proteomes" id="UP000008730">
    <property type="component" value="Segment"/>
</dbReference>
<gene>
    <name evidence="2" type="primary">22</name>
    <name evidence="2" type="ORF">Acj61p183</name>
</gene>
<dbReference type="RefSeq" id="YP_004009800.1">
    <property type="nucleotide sequence ID" value="NC_014661.1"/>
</dbReference>
<sequence>MLKDQLLKEAQEIEASVELDSIFESVELSEDVKSKFSTVFESTVKKHAIALAESHIIAIAEKADALVESQVEAKATEAEQKFVEKADKFFEHIAKEWLTENQVEIHKGIKADLFESMFSGLKTLVVEHNVVLPEESVDIVAEMEDELTESKQEATNLFEQTVALRKEVDTLKRDQAIVEATRELTESQKEKVEGLIEGLAYSDSFETKLTAIVEMATAAKTAEKPLVESEINKNVTADTPDGLDYVVEAVEPASDTKATTSPRMSSYVNSATRI</sequence>
<evidence type="ECO:0000313" key="2">
    <source>
        <dbReference type="EMBL" id="ADG36148.1"/>
    </source>
</evidence>
<evidence type="ECO:0000256" key="1">
    <source>
        <dbReference type="SAM" id="MobiDB-lite"/>
    </source>
</evidence>
<dbReference type="GeneID" id="9926074"/>
<name>E5E4G4_9CAUD</name>
<keyword evidence="3" id="KW-1185">Reference proteome</keyword>
<dbReference type="InterPro" id="IPR057966">
    <property type="entry name" value="T4_SCAF"/>
</dbReference>
<dbReference type="OrthoDB" id="10804at10239"/>
<feature type="compositionally biased region" description="Polar residues" evidence="1">
    <location>
        <begin position="256"/>
        <end position="274"/>
    </location>
</feature>
<evidence type="ECO:0000313" key="3">
    <source>
        <dbReference type="Proteomes" id="UP000008730"/>
    </source>
</evidence>
<dbReference type="KEGG" id="vg:9926074"/>
<organism evidence="2 3">
    <name type="scientific">Acinetobacter phage Acj61</name>
    <dbReference type="NCBI Taxonomy" id="760732"/>
    <lineage>
        <taxon>Viruses</taxon>
        <taxon>Duplodnaviria</taxon>
        <taxon>Heunggongvirae</taxon>
        <taxon>Uroviricota</taxon>
        <taxon>Caudoviricetes</taxon>
        <taxon>Pantevenvirales</taxon>
        <taxon>Straboviridae</taxon>
        <taxon>Twarogvirinae</taxon>
        <taxon>Lasallevirus</taxon>
        <taxon>Lasallevirus Acj61</taxon>
        <taxon>Acinetobacter virus Acj61</taxon>
    </lineage>
</organism>
<dbReference type="Pfam" id="PF25623">
    <property type="entry name" value="T4_CASP"/>
    <property type="match status" value="1"/>
</dbReference>
<dbReference type="EMBL" id="GU911519">
    <property type="protein sequence ID" value="ADG36148.1"/>
    <property type="molecule type" value="Genomic_DNA"/>
</dbReference>
<reference evidence="2 3" key="1">
    <citation type="journal article" date="2010" name="Virol. J.">
        <title>Genomes of the T4-related bacteriophages as windows on microbial genome evolution.</title>
        <authorList>
            <person name="Petrov V.M."/>
            <person name="Ratnayaka S."/>
            <person name="Nolan J.M."/>
            <person name="Miller E.S."/>
            <person name="Karam J.D."/>
        </authorList>
    </citation>
    <scope>NUCLEOTIDE SEQUENCE [LARGE SCALE GENOMIC DNA]</scope>
</reference>
<accession>E5E4G4</accession>